<sequence>MWNRRGIILSTKLKMYKAVVLPTLLYACETWTVHECHAKKLNGFHMYCLRRLLKITWQDNIRDTNVLSQAGLPSIYTLLRIAQDRWTGHLVRMPDIRLPKKLFYGVLAEGKCTQGGQKKHFKDTLKVSLKRFGINLDSWENLAQDHPAWQSCISKGATSYEQSRTAQAQKKRELRKSIDNSLPTKPADHLCPTCRRVRIGLICHRLNVMFLVIVDIDRRTTHVCQSKGVTCGYCVFSCDGYCVSCPNLNTCLVTV</sequence>
<accession>A0AAV7NWI5</accession>
<dbReference type="AlphaFoldDB" id="A0AAV7NWI5"/>
<evidence type="ECO:0000313" key="1">
    <source>
        <dbReference type="EMBL" id="KAJ1119834.1"/>
    </source>
</evidence>
<name>A0AAV7NWI5_PLEWA</name>
<evidence type="ECO:0000313" key="2">
    <source>
        <dbReference type="Proteomes" id="UP001066276"/>
    </source>
</evidence>
<reference evidence="1" key="1">
    <citation type="journal article" date="2022" name="bioRxiv">
        <title>Sequencing and chromosome-scale assembly of the giantPleurodeles waltlgenome.</title>
        <authorList>
            <person name="Brown T."/>
            <person name="Elewa A."/>
            <person name="Iarovenko S."/>
            <person name="Subramanian E."/>
            <person name="Araus A.J."/>
            <person name="Petzold A."/>
            <person name="Susuki M."/>
            <person name="Suzuki K.-i.T."/>
            <person name="Hayashi T."/>
            <person name="Toyoda A."/>
            <person name="Oliveira C."/>
            <person name="Osipova E."/>
            <person name="Leigh N.D."/>
            <person name="Simon A."/>
            <person name="Yun M.H."/>
        </authorList>
    </citation>
    <scope>NUCLEOTIDE SEQUENCE</scope>
    <source>
        <strain evidence="1">20211129_DDA</strain>
        <tissue evidence="1">Liver</tissue>
    </source>
</reference>
<dbReference type="EMBL" id="JANPWB010000012">
    <property type="protein sequence ID" value="KAJ1119834.1"/>
    <property type="molecule type" value="Genomic_DNA"/>
</dbReference>
<dbReference type="PANTHER" id="PTHR47027:SF26">
    <property type="entry name" value="REVERSE TRANSCRIPTASE DOMAIN-CONTAINING PROTEIN"/>
    <property type="match status" value="1"/>
</dbReference>
<dbReference type="Proteomes" id="UP001066276">
    <property type="component" value="Chromosome 8"/>
</dbReference>
<dbReference type="PANTHER" id="PTHR47027">
    <property type="entry name" value="REVERSE TRANSCRIPTASE DOMAIN-CONTAINING PROTEIN"/>
    <property type="match status" value="1"/>
</dbReference>
<keyword evidence="2" id="KW-1185">Reference proteome</keyword>
<proteinExistence type="predicted"/>
<protein>
    <recommendedName>
        <fullName evidence="3">Endonuclease-reverse transcriptase</fullName>
    </recommendedName>
</protein>
<comment type="caution">
    <text evidence="1">The sequence shown here is derived from an EMBL/GenBank/DDBJ whole genome shotgun (WGS) entry which is preliminary data.</text>
</comment>
<dbReference type="PROSITE" id="PS51257">
    <property type="entry name" value="PROKAR_LIPOPROTEIN"/>
    <property type="match status" value="1"/>
</dbReference>
<gene>
    <name evidence="1" type="ORF">NDU88_008019</name>
</gene>
<evidence type="ECO:0008006" key="3">
    <source>
        <dbReference type="Google" id="ProtNLM"/>
    </source>
</evidence>
<organism evidence="1 2">
    <name type="scientific">Pleurodeles waltl</name>
    <name type="common">Iberian ribbed newt</name>
    <dbReference type="NCBI Taxonomy" id="8319"/>
    <lineage>
        <taxon>Eukaryota</taxon>
        <taxon>Metazoa</taxon>
        <taxon>Chordata</taxon>
        <taxon>Craniata</taxon>
        <taxon>Vertebrata</taxon>
        <taxon>Euteleostomi</taxon>
        <taxon>Amphibia</taxon>
        <taxon>Batrachia</taxon>
        <taxon>Caudata</taxon>
        <taxon>Salamandroidea</taxon>
        <taxon>Salamandridae</taxon>
        <taxon>Pleurodelinae</taxon>
        <taxon>Pleurodeles</taxon>
    </lineage>
</organism>